<dbReference type="AlphaFoldDB" id="A0A7D9EHH9"/>
<evidence type="ECO:0000313" key="2">
    <source>
        <dbReference type="Proteomes" id="UP001152795"/>
    </source>
</evidence>
<dbReference type="OrthoDB" id="376357at2759"/>
<keyword evidence="2" id="KW-1185">Reference proteome</keyword>
<name>A0A7D9EHH9_PARCT</name>
<proteinExistence type="predicted"/>
<sequence length="360" mass="40619">MVFAYRLCILVLLHPLIIAYLAEKVLIVDALEESWKDEVRNKLAEVFNDNGEDLVRILFFLDEEDKAYKDNSDRPYAPQWKSLKSTLKMDEAFRQYAKRLSDETRISEKDKKFRKRMNIIYEHMLVHCDDRVAIEKYQKTDPNRIHDDAVSKSAFSGFARAWSIIPAESKISLMKSIREIVGNSRMSQVENFARVADEIGGTTAMVALAVIHISFDAYVHIRRWWKGEISGERCIKNVLDSTFTIGAGIAGSAAGTYVGYAIAGHLGGVLGGAAGGWFSAAGMNYISDWMTQMLFGLPKKEALENAYRYLGVEMTASNAEVNTAFRKVALKHHPDRGGNEDDFLILQLNMEVIKQAREDS</sequence>
<dbReference type="InterPro" id="IPR001623">
    <property type="entry name" value="DnaJ_domain"/>
</dbReference>
<dbReference type="SMART" id="SM00271">
    <property type="entry name" value="DnaJ"/>
    <property type="match status" value="1"/>
</dbReference>
<dbReference type="Gene3D" id="1.10.287.110">
    <property type="entry name" value="DnaJ domain"/>
    <property type="match status" value="1"/>
</dbReference>
<evidence type="ECO:0000313" key="1">
    <source>
        <dbReference type="EMBL" id="CAB4007342.1"/>
    </source>
</evidence>
<dbReference type="PROSITE" id="PS50076">
    <property type="entry name" value="DNAJ_2"/>
    <property type="match status" value="1"/>
</dbReference>
<organism evidence="1 2">
    <name type="scientific">Paramuricea clavata</name>
    <name type="common">Red gorgonian</name>
    <name type="synonym">Violescent sea-whip</name>
    <dbReference type="NCBI Taxonomy" id="317549"/>
    <lineage>
        <taxon>Eukaryota</taxon>
        <taxon>Metazoa</taxon>
        <taxon>Cnidaria</taxon>
        <taxon>Anthozoa</taxon>
        <taxon>Octocorallia</taxon>
        <taxon>Malacalcyonacea</taxon>
        <taxon>Plexauridae</taxon>
        <taxon>Paramuricea</taxon>
    </lineage>
</organism>
<dbReference type="Proteomes" id="UP001152795">
    <property type="component" value="Unassembled WGS sequence"/>
</dbReference>
<comment type="caution">
    <text evidence="1">The sequence shown here is derived from an EMBL/GenBank/DDBJ whole genome shotgun (WGS) entry which is preliminary data.</text>
</comment>
<dbReference type="CDD" id="cd06257">
    <property type="entry name" value="DnaJ"/>
    <property type="match status" value="1"/>
</dbReference>
<dbReference type="Pfam" id="PF00226">
    <property type="entry name" value="DnaJ"/>
    <property type="match status" value="1"/>
</dbReference>
<dbReference type="SUPFAM" id="SSF46565">
    <property type="entry name" value="Chaperone J-domain"/>
    <property type="match status" value="1"/>
</dbReference>
<dbReference type="InterPro" id="IPR036869">
    <property type="entry name" value="J_dom_sf"/>
</dbReference>
<dbReference type="EMBL" id="CACRXK020005770">
    <property type="protein sequence ID" value="CAB4007342.1"/>
    <property type="molecule type" value="Genomic_DNA"/>
</dbReference>
<gene>
    <name evidence="1" type="ORF">PACLA_8A019481</name>
</gene>
<protein>
    <submittedName>
        <fullName evidence="1">Uncharacterized protein</fullName>
    </submittedName>
</protein>
<dbReference type="PRINTS" id="PR00625">
    <property type="entry name" value="JDOMAIN"/>
</dbReference>
<accession>A0A7D9EHH9</accession>
<reference evidence="1" key="1">
    <citation type="submission" date="2020-04" db="EMBL/GenBank/DDBJ databases">
        <authorList>
            <person name="Alioto T."/>
            <person name="Alioto T."/>
            <person name="Gomez Garrido J."/>
        </authorList>
    </citation>
    <scope>NUCLEOTIDE SEQUENCE</scope>
    <source>
        <strain evidence="1">A484AB</strain>
    </source>
</reference>